<evidence type="ECO:0000256" key="3">
    <source>
        <dbReference type="ARBA" id="ARBA00022833"/>
    </source>
</evidence>
<keyword evidence="2" id="KW-0479">Metal-binding</keyword>
<name>A0A892ZJE5_9NEIS</name>
<proteinExistence type="inferred from homology"/>
<keyword evidence="4" id="KW-0456">Lyase</keyword>
<dbReference type="SUPFAM" id="SSF51316">
    <property type="entry name" value="Mss4-like"/>
    <property type="match status" value="1"/>
</dbReference>
<dbReference type="AlphaFoldDB" id="A0A892ZJE5"/>
<dbReference type="Gene3D" id="3.90.1590.10">
    <property type="entry name" value="glutathione-dependent formaldehyde- activating enzyme (gfa)"/>
    <property type="match status" value="1"/>
</dbReference>
<dbReference type="KEGG" id="ptes:JQU52_06805"/>
<evidence type="ECO:0000256" key="2">
    <source>
        <dbReference type="ARBA" id="ARBA00022723"/>
    </source>
</evidence>
<organism evidence="6 7">
    <name type="scientific">Paralysiella testudinis</name>
    <dbReference type="NCBI Taxonomy" id="2809020"/>
    <lineage>
        <taxon>Bacteria</taxon>
        <taxon>Pseudomonadati</taxon>
        <taxon>Pseudomonadota</taxon>
        <taxon>Betaproteobacteria</taxon>
        <taxon>Neisseriales</taxon>
        <taxon>Neisseriaceae</taxon>
        <taxon>Paralysiella</taxon>
    </lineage>
</organism>
<dbReference type="Proteomes" id="UP000653156">
    <property type="component" value="Chromosome"/>
</dbReference>
<protein>
    <submittedName>
        <fullName evidence="6">GFA family protein</fullName>
    </submittedName>
</protein>
<dbReference type="Pfam" id="PF04828">
    <property type="entry name" value="GFA"/>
    <property type="match status" value="1"/>
</dbReference>
<reference evidence="6" key="1">
    <citation type="submission" date="2021-02" db="EMBL/GenBank/DDBJ databases">
        <title>Neisseriaceae sp. 26B isolated from the cloaca of a Common Toad-headed Turtle (Mesoclemmys nasuta).</title>
        <authorList>
            <person name="Spergser J."/>
            <person name="Busse H.-J."/>
        </authorList>
    </citation>
    <scope>NUCLEOTIDE SEQUENCE</scope>
    <source>
        <strain evidence="6">26B</strain>
    </source>
</reference>
<dbReference type="GO" id="GO:0046872">
    <property type="term" value="F:metal ion binding"/>
    <property type="evidence" value="ECO:0007669"/>
    <property type="project" value="UniProtKB-KW"/>
</dbReference>
<sequence>MNGGCLCGYIRYHVSAAVLDAGYCHCRLCQKSSGAPVLAWATVATSAFAYTSGSPAVFHSSATAQREFCPHCGTQLVFRHSREPDWLDFTMASLDEPAQLPPQYHIWIQSRLAWLHLDDTLPQYADSGPDGIYSEINKKVLRR</sequence>
<dbReference type="InterPro" id="IPR006913">
    <property type="entry name" value="CENP-V/GFA"/>
</dbReference>
<gene>
    <name evidence="6" type="ORF">JQU52_06805</name>
</gene>
<dbReference type="RefSeq" id="WP_230340360.1">
    <property type="nucleotide sequence ID" value="NZ_CP069798.1"/>
</dbReference>
<keyword evidence="3" id="KW-0862">Zinc</keyword>
<evidence type="ECO:0000313" key="7">
    <source>
        <dbReference type="Proteomes" id="UP000653156"/>
    </source>
</evidence>
<evidence type="ECO:0000256" key="1">
    <source>
        <dbReference type="ARBA" id="ARBA00005495"/>
    </source>
</evidence>
<dbReference type="GO" id="GO:0016846">
    <property type="term" value="F:carbon-sulfur lyase activity"/>
    <property type="evidence" value="ECO:0007669"/>
    <property type="project" value="InterPro"/>
</dbReference>
<dbReference type="PANTHER" id="PTHR33337:SF40">
    <property type="entry name" value="CENP-V_GFA DOMAIN-CONTAINING PROTEIN-RELATED"/>
    <property type="match status" value="1"/>
</dbReference>
<dbReference type="EMBL" id="CP069798">
    <property type="protein sequence ID" value="QRQ83062.1"/>
    <property type="molecule type" value="Genomic_DNA"/>
</dbReference>
<feature type="domain" description="CENP-V/GFA" evidence="5">
    <location>
        <begin position="1"/>
        <end position="105"/>
    </location>
</feature>
<dbReference type="PROSITE" id="PS51891">
    <property type="entry name" value="CENP_V_GFA"/>
    <property type="match status" value="1"/>
</dbReference>
<comment type="similarity">
    <text evidence="1">Belongs to the Gfa family.</text>
</comment>
<dbReference type="InterPro" id="IPR011057">
    <property type="entry name" value="Mss4-like_sf"/>
</dbReference>
<evidence type="ECO:0000259" key="5">
    <source>
        <dbReference type="PROSITE" id="PS51891"/>
    </source>
</evidence>
<evidence type="ECO:0000313" key="6">
    <source>
        <dbReference type="EMBL" id="QRQ83062.1"/>
    </source>
</evidence>
<dbReference type="PANTHER" id="PTHR33337">
    <property type="entry name" value="GFA DOMAIN-CONTAINING PROTEIN"/>
    <property type="match status" value="1"/>
</dbReference>
<accession>A0A892ZJE5</accession>
<evidence type="ECO:0000256" key="4">
    <source>
        <dbReference type="ARBA" id="ARBA00023239"/>
    </source>
</evidence>
<keyword evidence="7" id="KW-1185">Reference proteome</keyword>